<protein>
    <recommendedName>
        <fullName evidence="6">SWIM-type domain-containing protein</fullName>
    </recommendedName>
</protein>
<dbReference type="SMART" id="SM00575">
    <property type="entry name" value="ZnF_PMZ"/>
    <property type="match status" value="1"/>
</dbReference>
<dbReference type="PROSITE" id="PS50966">
    <property type="entry name" value="ZF_SWIM"/>
    <property type="match status" value="1"/>
</dbReference>
<feature type="compositionally biased region" description="Basic residues" evidence="5">
    <location>
        <begin position="65"/>
        <end position="74"/>
    </location>
</feature>
<evidence type="ECO:0000256" key="3">
    <source>
        <dbReference type="ARBA" id="ARBA00022833"/>
    </source>
</evidence>
<dbReference type="EMBL" id="JAGKQM010000011">
    <property type="protein sequence ID" value="KAH0901474.1"/>
    <property type="molecule type" value="Genomic_DNA"/>
</dbReference>
<keyword evidence="2 4" id="KW-0863">Zinc-finger</keyword>
<feature type="domain" description="SWIM-type" evidence="6">
    <location>
        <begin position="11"/>
        <end position="42"/>
    </location>
</feature>
<evidence type="ECO:0000256" key="5">
    <source>
        <dbReference type="SAM" id="MobiDB-lite"/>
    </source>
</evidence>
<organism evidence="7 8">
    <name type="scientific">Brassica napus</name>
    <name type="common">Rape</name>
    <dbReference type="NCBI Taxonomy" id="3708"/>
    <lineage>
        <taxon>Eukaryota</taxon>
        <taxon>Viridiplantae</taxon>
        <taxon>Streptophyta</taxon>
        <taxon>Embryophyta</taxon>
        <taxon>Tracheophyta</taxon>
        <taxon>Spermatophyta</taxon>
        <taxon>Magnoliopsida</taxon>
        <taxon>eudicotyledons</taxon>
        <taxon>Gunneridae</taxon>
        <taxon>Pentapetalae</taxon>
        <taxon>rosids</taxon>
        <taxon>malvids</taxon>
        <taxon>Brassicales</taxon>
        <taxon>Brassicaceae</taxon>
        <taxon>Brassiceae</taxon>
        <taxon>Brassica</taxon>
    </lineage>
</organism>
<dbReference type="InterPro" id="IPR007527">
    <property type="entry name" value="Znf_SWIM"/>
</dbReference>
<keyword evidence="8" id="KW-1185">Reference proteome</keyword>
<accession>A0ABQ8B9J8</accession>
<dbReference type="Pfam" id="PF04434">
    <property type="entry name" value="SWIM"/>
    <property type="match status" value="1"/>
</dbReference>
<dbReference type="Proteomes" id="UP000824890">
    <property type="component" value="Unassembled WGS sequence"/>
</dbReference>
<name>A0ABQ8B9J8_BRANA</name>
<evidence type="ECO:0000256" key="4">
    <source>
        <dbReference type="PROSITE-ProRule" id="PRU00325"/>
    </source>
</evidence>
<feature type="region of interest" description="Disordered" evidence="5">
    <location>
        <begin position="48"/>
        <end position="78"/>
    </location>
</feature>
<evidence type="ECO:0000313" key="7">
    <source>
        <dbReference type="EMBL" id="KAH0901474.1"/>
    </source>
</evidence>
<evidence type="ECO:0000259" key="6">
    <source>
        <dbReference type="PROSITE" id="PS50966"/>
    </source>
</evidence>
<sequence length="112" mass="12739">MDGTRMEQRSMLVFGGKTCTCYEFQALMIPCTHAIAAATRYRIPVELRSGPDTHLSVNPPASRRPPGRPRKNRYLSRGEFQVPKERQSVAVANVRDITEQLAKRQYEGVYVK</sequence>
<comment type="caution">
    <text evidence="7">The sequence shown here is derived from an EMBL/GenBank/DDBJ whole genome shotgun (WGS) entry which is preliminary data.</text>
</comment>
<reference evidence="7 8" key="1">
    <citation type="submission" date="2021-05" db="EMBL/GenBank/DDBJ databases">
        <title>Genome Assembly of Synthetic Allotetraploid Brassica napus Reveals Homoeologous Exchanges between Subgenomes.</title>
        <authorList>
            <person name="Davis J.T."/>
        </authorList>
    </citation>
    <scope>NUCLEOTIDE SEQUENCE [LARGE SCALE GENOMIC DNA]</scope>
    <source>
        <strain evidence="8">cv. Da-Ae</strain>
        <tissue evidence="7">Seedling</tissue>
    </source>
</reference>
<evidence type="ECO:0000256" key="2">
    <source>
        <dbReference type="ARBA" id="ARBA00022771"/>
    </source>
</evidence>
<keyword evidence="3" id="KW-0862">Zinc</keyword>
<keyword evidence="1" id="KW-0479">Metal-binding</keyword>
<dbReference type="InterPro" id="IPR006564">
    <property type="entry name" value="Znf_PMZ"/>
</dbReference>
<gene>
    <name evidence="7" type="ORF">HID58_040977</name>
</gene>
<evidence type="ECO:0000313" key="8">
    <source>
        <dbReference type="Proteomes" id="UP000824890"/>
    </source>
</evidence>
<evidence type="ECO:0000256" key="1">
    <source>
        <dbReference type="ARBA" id="ARBA00022723"/>
    </source>
</evidence>
<proteinExistence type="predicted"/>